<dbReference type="FunCoup" id="H0ENP3">
    <property type="interactions" value="645"/>
</dbReference>
<comment type="caution">
    <text evidence="4">The sequence shown here is derived from an EMBL/GenBank/DDBJ whole genome shotgun (WGS) entry which is preliminary data.</text>
</comment>
<keyword evidence="4" id="KW-0645">Protease</keyword>
<protein>
    <submittedName>
        <fullName evidence="4">Putative zinc protease</fullName>
    </submittedName>
</protein>
<dbReference type="InParanoid" id="H0ENP3"/>
<evidence type="ECO:0000313" key="5">
    <source>
        <dbReference type="Proteomes" id="UP000005446"/>
    </source>
</evidence>
<dbReference type="GO" id="GO:0051603">
    <property type="term" value="P:proteolysis involved in protein catabolic process"/>
    <property type="evidence" value="ECO:0007669"/>
    <property type="project" value="TreeGrafter"/>
</dbReference>
<dbReference type="GO" id="GO:0004222">
    <property type="term" value="F:metalloendopeptidase activity"/>
    <property type="evidence" value="ECO:0007669"/>
    <property type="project" value="TreeGrafter"/>
</dbReference>
<dbReference type="OrthoDB" id="952271at2759"/>
<evidence type="ECO:0000256" key="1">
    <source>
        <dbReference type="ARBA" id="ARBA00022723"/>
    </source>
</evidence>
<dbReference type="GO" id="GO:0005739">
    <property type="term" value="C:mitochondrion"/>
    <property type="evidence" value="ECO:0007669"/>
    <property type="project" value="TreeGrafter"/>
</dbReference>
<feature type="domain" description="Peptidase M16 middle/third" evidence="2">
    <location>
        <begin position="2"/>
        <end position="232"/>
    </location>
</feature>
<dbReference type="Proteomes" id="UP000005446">
    <property type="component" value="Unassembled WGS sequence"/>
</dbReference>
<keyword evidence="1" id="KW-0479">Metal-binding</keyword>
<feature type="domain" description="Coenzyme PQQ synthesis protein F-like C-terminal lobe" evidence="3">
    <location>
        <begin position="244"/>
        <end position="317"/>
    </location>
</feature>
<dbReference type="GO" id="GO:0005829">
    <property type="term" value="C:cytosol"/>
    <property type="evidence" value="ECO:0007669"/>
    <property type="project" value="TreeGrafter"/>
</dbReference>
<gene>
    <name evidence="4" type="ORF">M7I_4254</name>
</gene>
<dbReference type="Gene3D" id="3.30.830.10">
    <property type="entry name" value="Metalloenzyme, LuxS/M16 peptidase-like"/>
    <property type="match status" value="2"/>
</dbReference>
<dbReference type="PANTHER" id="PTHR43690">
    <property type="entry name" value="NARDILYSIN"/>
    <property type="match status" value="1"/>
</dbReference>
<dbReference type="EMBL" id="AGUE01000105">
    <property type="protein sequence ID" value="EHK99852.1"/>
    <property type="molecule type" value="Genomic_DNA"/>
</dbReference>
<keyword evidence="5" id="KW-1185">Reference proteome</keyword>
<dbReference type="GO" id="GO:0046872">
    <property type="term" value="F:metal ion binding"/>
    <property type="evidence" value="ECO:0007669"/>
    <property type="project" value="UniProtKB-KW"/>
</dbReference>
<dbReference type="GO" id="GO:0043171">
    <property type="term" value="P:peptide catabolic process"/>
    <property type="evidence" value="ECO:0007669"/>
    <property type="project" value="TreeGrafter"/>
</dbReference>
<evidence type="ECO:0000313" key="4">
    <source>
        <dbReference type="EMBL" id="EHK99852.1"/>
    </source>
</evidence>
<organism evidence="4 5">
    <name type="scientific">Glarea lozoyensis (strain ATCC 74030 / MF5533)</name>
    <dbReference type="NCBI Taxonomy" id="1104152"/>
    <lineage>
        <taxon>Eukaryota</taxon>
        <taxon>Fungi</taxon>
        <taxon>Dikarya</taxon>
        <taxon>Ascomycota</taxon>
        <taxon>Pezizomycotina</taxon>
        <taxon>Leotiomycetes</taxon>
        <taxon>Helotiales</taxon>
        <taxon>Helotiaceae</taxon>
        <taxon>Glarea</taxon>
    </lineage>
</organism>
<dbReference type="InterPro" id="IPR050626">
    <property type="entry name" value="Peptidase_M16"/>
</dbReference>
<dbReference type="SUPFAM" id="SSF63411">
    <property type="entry name" value="LuxS/MPP-like metallohydrolase"/>
    <property type="match status" value="3"/>
</dbReference>
<keyword evidence="4" id="KW-0378">Hydrolase</keyword>
<dbReference type="Pfam" id="PF22456">
    <property type="entry name" value="PqqF-like_C_4"/>
    <property type="match status" value="1"/>
</dbReference>
<sequence length="444" mass="50793">MTVVSQKFPGTWESKEKWYGTEYTYGKLPADFVAEIKNAATSTNLTRLPELHLPHVNQFIPTKLEVEKKEIKEPAISPKLIRNDDLVRTWYKKDDTFWVPKANLFVNCRNTLPNATAENSLKARLYTDVVRDALEEYSYDAELAGLDYSISSHSMGIEIAVSGYNDKLPVLLEKVLLTMRDLEIKPERFDIIKERLARGLKNWDFQQPYNQVGDFTRWLNSEKGYITEQLVAELPHLTATDIQHGARSTSTTIGYRFIIQSEKTPEYLESRIDSFLAGFAKTLASMSDSDFEGHKRSLITKRLEKLKNLDQESSRLWSHIDNEYLDFELAYEDAAQIKLLSKANMIEFFEHYIIPSSPARSKLAIHLNAQSTSTEIENGVKTLALNKDKKDDEDGEVVEVKQEGNGTTPYIITDVREFKSKLQVSAGPQPVKHISEFEELEPKL</sequence>
<evidence type="ECO:0000259" key="2">
    <source>
        <dbReference type="Pfam" id="PF16187"/>
    </source>
</evidence>
<dbReference type="InterPro" id="IPR032632">
    <property type="entry name" value="Peptidase_M16_M"/>
</dbReference>
<dbReference type="InterPro" id="IPR054734">
    <property type="entry name" value="PqqF-like_C_4"/>
</dbReference>
<reference evidence="4 5" key="1">
    <citation type="journal article" date="2012" name="Eukaryot. Cell">
        <title>Genome sequence of the fungus Glarea lozoyensis: the first genome sequence of a species from the Helotiaceae family.</title>
        <authorList>
            <person name="Youssar L."/>
            <person name="Gruening B.A."/>
            <person name="Erxleben A."/>
            <person name="Guenther S."/>
            <person name="Huettel W."/>
        </authorList>
    </citation>
    <scope>NUCLEOTIDE SEQUENCE [LARGE SCALE GENOMIC DNA]</scope>
    <source>
        <strain evidence="5">ATCC 74030 / MF5533</strain>
    </source>
</reference>
<proteinExistence type="predicted"/>
<dbReference type="PANTHER" id="PTHR43690:SF18">
    <property type="entry name" value="INSULIN-DEGRADING ENZYME-RELATED"/>
    <property type="match status" value="1"/>
</dbReference>
<name>H0ENP3_GLAL7</name>
<dbReference type="HOGENOM" id="CLU_004639_5_1_1"/>
<dbReference type="InterPro" id="IPR011249">
    <property type="entry name" value="Metalloenz_LuxS/M16"/>
</dbReference>
<dbReference type="AlphaFoldDB" id="H0ENP3"/>
<dbReference type="Pfam" id="PF16187">
    <property type="entry name" value="Peptidase_M16_M"/>
    <property type="match status" value="1"/>
</dbReference>
<evidence type="ECO:0000259" key="3">
    <source>
        <dbReference type="Pfam" id="PF22456"/>
    </source>
</evidence>
<accession>H0ENP3</accession>